<dbReference type="OrthoDB" id="2020073at2759"/>
<evidence type="ECO:0000313" key="16">
    <source>
        <dbReference type="Proteomes" id="UP000605970"/>
    </source>
</evidence>
<dbReference type="Gene3D" id="3.30.1490.50">
    <property type="match status" value="1"/>
</dbReference>
<protein>
    <recommendedName>
        <fullName evidence="4 12">Glutathione synthetase</fullName>
        <shortName evidence="12">GSH-S</shortName>
        <ecNumber evidence="3 12">6.3.2.3</ecNumber>
    </recommendedName>
</protein>
<feature type="domain" description="Glutathione synthase substrate-binding" evidence="14">
    <location>
        <begin position="248"/>
        <end position="348"/>
    </location>
</feature>
<evidence type="ECO:0000256" key="12">
    <source>
        <dbReference type="PIRNR" id="PIRNR001558"/>
    </source>
</evidence>
<dbReference type="GO" id="GO:0005524">
    <property type="term" value="F:ATP binding"/>
    <property type="evidence" value="ECO:0007669"/>
    <property type="project" value="UniProtKB-UniRule"/>
</dbReference>
<accession>A0A8S9ZFC2</accession>
<dbReference type="InterPro" id="IPR037013">
    <property type="entry name" value="GSH-S_sub-bd_sf"/>
</dbReference>
<keyword evidence="8 12" id="KW-0547">Nucleotide-binding</keyword>
<dbReference type="EMBL" id="JABEBT010000116">
    <property type="protein sequence ID" value="KAF7631150.1"/>
    <property type="molecule type" value="Genomic_DNA"/>
</dbReference>
<evidence type="ECO:0000256" key="7">
    <source>
        <dbReference type="ARBA" id="ARBA00022723"/>
    </source>
</evidence>
<comment type="similarity">
    <text evidence="2 12">Belongs to the eukaryotic GSH synthase family.</text>
</comment>
<dbReference type="PANTHER" id="PTHR11130:SF0">
    <property type="entry name" value="GLUTATHIONE SYNTHETASE"/>
    <property type="match status" value="1"/>
</dbReference>
<dbReference type="Gene3D" id="3.30.1490.80">
    <property type="match status" value="1"/>
</dbReference>
<dbReference type="AlphaFoldDB" id="A0A8S9ZFC2"/>
<feature type="binding site" evidence="13">
    <location>
        <begin position="411"/>
        <end position="420"/>
    </location>
    <ligand>
        <name>ATP</name>
        <dbReference type="ChEBI" id="CHEBI:30616"/>
    </ligand>
</feature>
<dbReference type="InterPro" id="IPR014709">
    <property type="entry name" value="Glutathione_synthase_C_euk"/>
</dbReference>
<dbReference type="Pfam" id="PF03917">
    <property type="entry name" value="GSH_synth_ATP"/>
    <property type="match status" value="1"/>
</dbReference>
<evidence type="ECO:0000259" key="14">
    <source>
        <dbReference type="Pfam" id="PF03199"/>
    </source>
</evidence>
<dbReference type="Gene3D" id="3.30.470.20">
    <property type="entry name" value="ATP-grasp fold, B domain"/>
    <property type="match status" value="1"/>
</dbReference>
<gene>
    <name evidence="15" type="ORF">Mgra_00008591</name>
</gene>
<dbReference type="PIRSF" id="PIRSF001558">
    <property type="entry name" value="GSHase"/>
    <property type="match status" value="1"/>
</dbReference>
<comment type="caution">
    <text evidence="15">The sequence shown here is derived from an EMBL/GenBank/DDBJ whole genome shotgun (WGS) entry which is preliminary data.</text>
</comment>
<evidence type="ECO:0000313" key="15">
    <source>
        <dbReference type="EMBL" id="KAF7631150.1"/>
    </source>
</evidence>
<keyword evidence="16" id="KW-1185">Reference proteome</keyword>
<dbReference type="InterPro" id="IPR005615">
    <property type="entry name" value="Glutathione_synthase"/>
</dbReference>
<comment type="cofactor">
    <cofactor evidence="12">
        <name>Mg(2+)</name>
        <dbReference type="ChEBI" id="CHEBI:18420"/>
    </cofactor>
    <text evidence="12">Binds 1 Mg(2+) ion per subunit.</text>
</comment>
<dbReference type="SUPFAM" id="SSF56059">
    <property type="entry name" value="Glutathione synthetase ATP-binding domain-like"/>
    <property type="match status" value="1"/>
</dbReference>
<keyword evidence="5 12" id="KW-0436">Ligase</keyword>
<dbReference type="GO" id="GO:0005829">
    <property type="term" value="C:cytosol"/>
    <property type="evidence" value="ECO:0007669"/>
    <property type="project" value="TreeGrafter"/>
</dbReference>
<feature type="binding site" evidence="13">
    <location>
        <position position="351"/>
    </location>
    <ligand>
        <name>ATP</name>
        <dbReference type="ChEBI" id="CHEBI:30616"/>
    </ligand>
</feature>
<feature type="binding site" evidence="13">
    <location>
        <position position="499"/>
    </location>
    <ligand>
        <name>ATP</name>
        <dbReference type="ChEBI" id="CHEBI:30616"/>
    </ligand>
</feature>
<dbReference type="Gene3D" id="1.10.1080.10">
    <property type="entry name" value="Glutathione Synthetase, Chain A, domain 3"/>
    <property type="match status" value="1"/>
</dbReference>
<dbReference type="InterPro" id="IPR014049">
    <property type="entry name" value="Glutathione_synthase_N_euk"/>
</dbReference>
<evidence type="ECO:0000256" key="1">
    <source>
        <dbReference type="ARBA" id="ARBA00004965"/>
    </source>
</evidence>
<dbReference type="InterPro" id="IPR014042">
    <property type="entry name" value="Glutathione_synthase_a-hlx"/>
</dbReference>
<dbReference type="InterPro" id="IPR016185">
    <property type="entry name" value="PreATP-grasp_dom_sf"/>
</dbReference>
<dbReference type="Pfam" id="PF03199">
    <property type="entry name" value="GSH_synthase"/>
    <property type="match status" value="1"/>
</dbReference>
<dbReference type="EC" id="6.3.2.3" evidence="3 12"/>
<feature type="binding site" evidence="13">
    <location>
        <position position="261"/>
    </location>
    <ligand>
        <name>substrate</name>
    </ligand>
</feature>
<evidence type="ECO:0000256" key="10">
    <source>
        <dbReference type="ARBA" id="ARBA00022842"/>
    </source>
</evidence>
<reference evidence="15" key="1">
    <citation type="journal article" date="2020" name="Ecol. Evol.">
        <title>Genome structure and content of the rice root-knot nematode (Meloidogyne graminicola).</title>
        <authorList>
            <person name="Phan N.T."/>
            <person name="Danchin E.G.J."/>
            <person name="Klopp C."/>
            <person name="Perfus-Barbeoch L."/>
            <person name="Kozlowski D.K."/>
            <person name="Koutsovoulos G.D."/>
            <person name="Lopez-Roques C."/>
            <person name="Bouchez O."/>
            <person name="Zahm M."/>
            <person name="Besnard G."/>
            <person name="Bellafiore S."/>
        </authorList>
    </citation>
    <scope>NUCLEOTIDE SEQUENCE</scope>
    <source>
        <strain evidence="15">VN-18</strain>
    </source>
</reference>
<evidence type="ECO:0000256" key="11">
    <source>
        <dbReference type="ARBA" id="ARBA00048871"/>
    </source>
</evidence>
<evidence type="ECO:0000256" key="8">
    <source>
        <dbReference type="ARBA" id="ARBA00022741"/>
    </source>
</evidence>
<evidence type="ECO:0000256" key="13">
    <source>
        <dbReference type="PIRSR" id="PIRSR001558-1"/>
    </source>
</evidence>
<dbReference type="InterPro" id="IPR004887">
    <property type="entry name" value="GSH_synth_subst-bd"/>
</dbReference>
<evidence type="ECO:0000256" key="4">
    <source>
        <dbReference type="ARBA" id="ARBA00020821"/>
    </source>
</evidence>
<dbReference type="GO" id="GO:0004363">
    <property type="term" value="F:glutathione synthase activity"/>
    <property type="evidence" value="ECO:0007669"/>
    <property type="project" value="UniProtKB-UniRule"/>
</dbReference>
<comment type="catalytic activity">
    <reaction evidence="11">
        <text>gamma-L-glutamyl-L-cysteine + glycine + ATP = glutathione + ADP + phosphate + H(+)</text>
        <dbReference type="Rhea" id="RHEA:13557"/>
        <dbReference type="ChEBI" id="CHEBI:15378"/>
        <dbReference type="ChEBI" id="CHEBI:30616"/>
        <dbReference type="ChEBI" id="CHEBI:43474"/>
        <dbReference type="ChEBI" id="CHEBI:57305"/>
        <dbReference type="ChEBI" id="CHEBI:57925"/>
        <dbReference type="ChEBI" id="CHEBI:58173"/>
        <dbReference type="ChEBI" id="CHEBI:456216"/>
        <dbReference type="EC" id="6.3.2.3"/>
    </reaction>
    <physiologicalReaction direction="left-to-right" evidence="11">
        <dbReference type="Rhea" id="RHEA:13558"/>
    </physiologicalReaction>
</comment>
<keyword evidence="9 12" id="KW-0067">ATP-binding</keyword>
<keyword evidence="7 12" id="KW-0479">Metal-binding</keyword>
<evidence type="ECO:0000256" key="6">
    <source>
        <dbReference type="ARBA" id="ARBA00022684"/>
    </source>
</evidence>
<evidence type="ECO:0000256" key="5">
    <source>
        <dbReference type="ARBA" id="ARBA00022598"/>
    </source>
</evidence>
<dbReference type="Gene3D" id="3.40.50.1760">
    <property type="entry name" value="Glutathione synthase, substrate-binding domain superfamily, eukaryotic"/>
    <property type="match status" value="1"/>
</dbReference>
<evidence type="ECO:0000256" key="3">
    <source>
        <dbReference type="ARBA" id="ARBA00012214"/>
    </source>
</evidence>
<proteinExistence type="inferred from homology"/>
<dbReference type="PANTHER" id="PTHR11130">
    <property type="entry name" value="GLUTATHIONE SYNTHETASE"/>
    <property type="match status" value="1"/>
</dbReference>
<sequence length="530" mass="60576">MEELILAEINCKKYDKKNFNNINFHYNKKTIANNYVLEAIENDENLKELTDYSVNYAHTIGFVGLLCDHKQFTDLSVVPPMTLLPSPFPMELFQKAISVQTTLNELYFRISLDYEFLIEAYRDVVKADKWVARQVEMLKTVHADGIRQKYVLQVLRADYMTHCENNQNIELKQIEINMGPGGVGFAPKISKLHRKMLDKVESLQGCSLTSMSEAAIPQGQKIAEALFQAWKLFGDPKAIVVLVFDSKLFPIQHHEQVQFVQFDLEKLANNEGLNIIVSKMTIEECADRMYLEKSDYSLMVKDDKRVAVVYMVYGYSPEHYISEKEWNCQLDMERSTAIISPNIRSQLSGTKKVQQLLAKPNVLERFLKNRPKQIDELKSTFTGIWSLEGNDSQTQALVNDAIEHPQNYVLKALRDDGVGNFFDESISEMLQTMPIQERSAFILQKKIRPITVKNYLKRPFHSAKLENVTNELGVFGTFLGTYDGQVLLNNVDGHFIKTKTYNSNQGGIGEGSGVIDSALLFPEKQFLKTC</sequence>
<evidence type="ECO:0000256" key="9">
    <source>
        <dbReference type="ARBA" id="ARBA00022840"/>
    </source>
</evidence>
<evidence type="ECO:0000256" key="2">
    <source>
        <dbReference type="ARBA" id="ARBA00010385"/>
    </source>
</evidence>
<keyword evidence="6 12" id="KW-0317">Glutathione biosynthesis</keyword>
<dbReference type="GO" id="GO:0000287">
    <property type="term" value="F:magnesium ion binding"/>
    <property type="evidence" value="ECO:0007669"/>
    <property type="project" value="UniProtKB-UniRule"/>
</dbReference>
<dbReference type="Proteomes" id="UP000605970">
    <property type="component" value="Unassembled WGS sequence"/>
</dbReference>
<feature type="binding site" evidence="13">
    <location>
        <position position="471"/>
    </location>
    <ligand>
        <name>ATP</name>
        <dbReference type="ChEBI" id="CHEBI:30616"/>
    </ligand>
</feature>
<keyword evidence="10 12" id="KW-0460">Magnesium</keyword>
<comment type="pathway">
    <text evidence="1 12">Sulfur metabolism; glutathione biosynthesis; glutathione from L-cysteine and L-glutamate: step 2/2.</text>
</comment>
<dbReference type="SUPFAM" id="SSF52440">
    <property type="entry name" value="PreATP-grasp domain"/>
    <property type="match status" value="1"/>
</dbReference>
<name>A0A8S9ZFC2_9BILA</name>
<organism evidence="15 16">
    <name type="scientific">Meloidogyne graminicola</name>
    <dbReference type="NCBI Taxonomy" id="189291"/>
    <lineage>
        <taxon>Eukaryota</taxon>
        <taxon>Metazoa</taxon>
        <taxon>Ecdysozoa</taxon>
        <taxon>Nematoda</taxon>
        <taxon>Chromadorea</taxon>
        <taxon>Rhabditida</taxon>
        <taxon>Tylenchina</taxon>
        <taxon>Tylenchomorpha</taxon>
        <taxon>Tylenchoidea</taxon>
        <taxon>Meloidogynidae</taxon>
        <taxon>Meloidogyninae</taxon>
        <taxon>Meloidogyne</taxon>
    </lineage>
</organism>
<dbReference type="GO" id="GO:0043295">
    <property type="term" value="F:glutathione binding"/>
    <property type="evidence" value="ECO:0007669"/>
    <property type="project" value="UniProtKB-UniRule"/>
</dbReference>